<dbReference type="Gene3D" id="1.10.220.150">
    <property type="entry name" value="Arf GTPase activating protein"/>
    <property type="match status" value="1"/>
</dbReference>
<comment type="subcellular location">
    <subcellularLocation>
        <location evidence="5">Cytoplasm</location>
    </subcellularLocation>
</comment>
<evidence type="ECO:0000259" key="7">
    <source>
        <dbReference type="PROSITE" id="PS50003"/>
    </source>
</evidence>
<dbReference type="GO" id="GO:0008270">
    <property type="term" value="F:zinc ion binding"/>
    <property type="evidence" value="ECO:0007669"/>
    <property type="project" value="UniProtKB-KW"/>
</dbReference>
<dbReference type="Gene3D" id="2.30.29.30">
    <property type="entry name" value="Pleckstrin-homology domain (PH domain)/Phosphotyrosine-binding domain (PTB)"/>
    <property type="match status" value="1"/>
</dbReference>
<dbReference type="GO" id="GO:0005802">
    <property type="term" value="C:trans-Golgi network"/>
    <property type="evidence" value="ECO:0007669"/>
    <property type="project" value="TreeGrafter"/>
</dbReference>
<dbReference type="GO" id="GO:0005096">
    <property type="term" value="F:GTPase activator activity"/>
    <property type="evidence" value="ECO:0007669"/>
    <property type="project" value="UniProtKB-KW"/>
</dbReference>
<dbReference type="PROSITE" id="PS50003">
    <property type="entry name" value="PH_DOMAIN"/>
    <property type="match status" value="1"/>
</dbReference>
<evidence type="ECO:0000256" key="5">
    <source>
        <dbReference type="RuleBase" id="RU369028"/>
    </source>
</evidence>
<evidence type="ECO:0000259" key="8">
    <source>
        <dbReference type="PROSITE" id="PS50115"/>
    </source>
</evidence>
<dbReference type="PANTHER" id="PTHR23180:SF160">
    <property type="entry name" value="ADP-RIBOSYLATION FACTOR GTPASE-ACTIVATING PROTEIN EFFECTOR PROTEIN 1"/>
    <property type="match status" value="1"/>
</dbReference>
<dbReference type="InterPro" id="IPR038508">
    <property type="entry name" value="ArfGAP_dom_sf"/>
</dbReference>
<keyword evidence="1 5" id="KW-0479">Metal-binding</keyword>
<dbReference type="Gene3D" id="1.20.1270.60">
    <property type="entry name" value="Arfaptin homology (AH) domain/BAR domain"/>
    <property type="match status" value="1"/>
</dbReference>
<feature type="domain" description="PH" evidence="7">
    <location>
        <begin position="549"/>
        <end position="647"/>
    </location>
</feature>
<protein>
    <recommendedName>
        <fullName evidence="5">ADP-ribosylation factor GTPase-activating protein</fullName>
    </recommendedName>
</protein>
<name>A0AA91PV36_CLALS</name>
<proteinExistence type="predicted"/>
<evidence type="ECO:0000256" key="6">
    <source>
        <dbReference type="SAM" id="MobiDB-lite"/>
    </source>
</evidence>
<dbReference type="InterPro" id="IPR011993">
    <property type="entry name" value="PH-like_dom_sf"/>
</dbReference>
<evidence type="ECO:0000256" key="1">
    <source>
        <dbReference type="ARBA" id="ARBA00022723"/>
    </source>
</evidence>
<evidence type="ECO:0000313" key="9">
    <source>
        <dbReference type="EMBL" id="OVF04493.1"/>
    </source>
</evidence>
<dbReference type="GO" id="GO:0006891">
    <property type="term" value="P:intra-Golgi vesicle-mediated transport"/>
    <property type="evidence" value="ECO:0007669"/>
    <property type="project" value="TreeGrafter"/>
</dbReference>
<feature type="region of interest" description="Disordered" evidence="6">
    <location>
        <begin position="193"/>
        <end position="234"/>
    </location>
</feature>
<feature type="domain" description="Arf-GAP" evidence="8">
    <location>
        <begin position="694"/>
        <end position="819"/>
    </location>
</feature>
<dbReference type="InterPro" id="IPR045258">
    <property type="entry name" value="ACAP1/2/3-like"/>
</dbReference>
<dbReference type="EMBL" id="LYUB02000027">
    <property type="protein sequence ID" value="OVF04493.1"/>
    <property type="molecule type" value="Genomic_DNA"/>
</dbReference>
<dbReference type="PRINTS" id="PR00405">
    <property type="entry name" value="REVINTRACTNG"/>
</dbReference>
<dbReference type="CDD" id="cd00821">
    <property type="entry name" value="PH"/>
    <property type="match status" value="1"/>
</dbReference>
<dbReference type="SMART" id="SM00233">
    <property type="entry name" value="PH"/>
    <property type="match status" value="1"/>
</dbReference>
<dbReference type="Pfam" id="PF16746">
    <property type="entry name" value="BAR_3"/>
    <property type="match status" value="1"/>
</dbReference>
<comment type="function">
    <text evidence="5">GTPase-activating protein for the ADP ribosylation factor family.</text>
</comment>
<dbReference type="InterPro" id="IPR004148">
    <property type="entry name" value="BAR_dom"/>
</dbReference>
<dbReference type="KEGG" id="clus:A9F13_27g00341"/>
<keyword evidence="5" id="KW-0963">Cytoplasm</keyword>
<dbReference type="GO" id="GO:0005768">
    <property type="term" value="C:endosome"/>
    <property type="evidence" value="ECO:0007669"/>
    <property type="project" value="TreeGrafter"/>
</dbReference>
<reference evidence="9 10" key="1">
    <citation type="submission" date="2017-04" db="EMBL/GenBank/DDBJ databases">
        <title>Draft genome of the yeast Clavispora lusitaniae type strain CBS 6936.</title>
        <authorList>
            <person name="Durrens P."/>
            <person name="Klopp C."/>
            <person name="Biteau N."/>
            <person name="Fitton-Ouhabi V."/>
            <person name="Dementhon K."/>
            <person name="Accoceberry I."/>
            <person name="Sherman D.J."/>
            <person name="Noel T."/>
        </authorList>
    </citation>
    <scope>NUCLEOTIDE SEQUENCE [LARGE SCALE GENOMIC DNA]</scope>
    <source>
        <strain evidence="9 10">CBS 6936</strain>
    </source>
</reference>
<keyword evidence="5" id="KW-0677">Repeat</keyword>
<dbReference type="SUPFAM" id="SSF103657">
    <property type="entry name" value="BAR/IMD domain-like"/>
    <property type="match status" value="1"/>
</dbReference>
<dbReference type="InterPro" id="IPR037278">
    <property type="entry name" value="ARFGAP/RecO"/>
</dbReference>
<dbReference type="CDD" id="cd08204">
    <property type="entry name" value="ArfGap"/>
    <property type="match status" value="1"/>
</dbReference>
<dbReference type="SUPFAM" id="SSF57863">
    <property type="entry name" value="ArfGap/RecO-like zinc finger"/>
    <property type="match status" value="1"/>
</dbReference>
<dbReference type="InterPro" id="IPR001164">
    <property type="entry name" value="ArfGAP_dom"/>
</dbReference>
<dbReference type="InterPro" id="IPR027267">
    <property type="entry name" value="AH/BAR_dom_sf"/>
</dbReference>
<dbReference type="SUPFAM" id="SSF50729">
    <property type="entry name" value="PH domain-like"/>
    <property type="match status" value="1"/>
</dbReference>
<dbReference type="Pfam" id="PF01412">
    <property type="entry name" value="ArfGap"/>
    <property type="match status" value="1"/>
</dbReference>
<organism evidence="9 10">
    <name type="scientific">Clavispora lusitaniae</name>
    <name type="common">Candida lusitaniae</name>
    <dbReference type="NCBI Taxonomy" id="36911"/>
    <lineage>
        <taxon>Eukaryota</taxon>
        <taxon>Fungi</taxon>
        <taxon>Dikarya</taxon>
        <taxon>Ascomycota</taxon>
        <taxon>Saccharomycotina</taxon>
        <taxon>Pichiomycetes</taxon>
        <taxon>Metschnikowiaceae</taxon>
        <taxon>Clavispora</taxon>
    </lineage>
</organism>
<gene>
    <name evidence="9" type="ORF">A9F13_27g00341</name>
</gene>
<feature type="compositionally biased region" description="Polar residues" evidence="6">
    <location>
        <begin position="193"/>
        <end position="215"/>
    </location>
</feature>
<evidence type="ECO:0000313" key="10">
    <source>
        <dbReference type="Proteomes" id="UP000195602"/>
    </source>
</evidence>
<dbReference type="SMART" id="SM00105">
    <property type="entry name" value="ArfGap"/>
    <property type="match status" value="1"/>
</dbReference>
<keyword evidence="2 4" id="KW-0863">Zinc-finger</keyword>
<dbReference type="Pfam" id="PF00169">
    <property type="entry name" value="PH"/>
    <property type="match status" value="1"/>
</dbReference>
<keyword evidence="5" id="KW-0040">ANK repeat</keyword>
<dbReference type="InterPro" id="IPR001849">
    <property type="entry name" value="PH_domain"/>
</dbReference>
<evidence type="ECO:0000256" key="4">
    <source>
        <dbReference type="PROSITE-ProRule" id="PRU00288"/>
    </source>
</evidence>
<keyword evidence="5" id="KW-0343">GTPase activation</keyword>
<dbReference type="PROSITE" id="PS50115">
    <property type="entry name" value="ARFGAP"/>
    <property type="match status" value="1"/>
</dbReference>
<dbReference type="Proteomes" id="UP000195602">
    <property type="component" value="Unassembled WGS sequence"/>
</dbReference>
<keyword evidence="3 5" id="KW-0862">Zinc</keyword>
<accession>A0AA91PV36</accession>
<evidence type="ECO:0000256" key="2">
    <source>
        <dbReference type="ARBA" id="ARBA00022771"/>
    </source>
</evidence>
<dbReference type="AlphaFoldDB" id="A0AA91PV36"/>
<evidence type="ECO:0000256" key="3">
    <source>
        <dbReference type="ARBA" id="ARBA00022833"/>
    </source>
</evidence>
<comment type="caution">
    <text evidence="9">The sequence shown here is derived from an EMBL/GenBank/DDBJ whole genome shotgun (WGS) entry which is preliminary data.</text>
</comment>
<dbReference type="PANTHER" id="PTHR23180">
    <property type="entry name" value="CENTAURIN/ARF"/>
    <property type="match status" value="1"/>
</dbReference>
<sequence>MDRIFPSAFPYVESANSDTQLAKLIITDATDIKRYVINLSEGLCTNIQLVETKTGSPCQDLLRFAANPHNSSPLLLSISPAFCRLKLHLSVSANTARLANSLVILKSWGSDTNADELQSFLESRDYGRSPSRNVSKISFSKLVSDDQQVIVNDSYGPSDSPGSVMNVFVCEESSVGVSHLFSFSLFVENTSGSLSSEAQPTAPTTRQNSFSKQPETQPPKSPRRPRESHTETSKLTLPKLQKAFTFDVEDGPEFRQTLQRYEHTIPRLNRTICSLSDEAKHMESTLKKLLASRSKISEFIRQLEENSFNSLLKDLGLSEKVSKRLSSVFESTKTNMAFLTQEILNVSSLAKMHSYCLPVTPHEGSESSLKRRAFEKSSKEYYDWLNKYLSNEKERPESKLLLKRKTFELAKFDYLNTLNLSSNNQYFNEFVEHLLKFSNLSWHQHHLDLALYHDNKESQTLLNNDMRLYFFGISRFNSEKQQFRQMIEACETNEELAELIKTNPLNSKRINSVSESTDAPILDIVFPKSMSSTPFISNDGLNSNSRDQNGEISGILYALGGQGKPGWHKEWVVLKEGQLNSYSDWRKGRHPITRPIDVALASVKPMNYDKRRYCFEIITSRGQKHVFQAMSNIERNQWMKALYNAGQITSQLIKPNVRVKTDLPAPPQIISPEDKERQGSPVSVVSSNLLNLEVNYLDIVRSCEGSENDKCADCGATDCVEWVSLNLMVVVCLKCSSCHRNMGSHVSKVRSLKLDNFSKESLVLLSYIDNLRVNSFLEYSAKGNKVSNDSSDDERLAYIKAKYVHRAFMKPVANVNSQLASAVRKIDINGVIEALDCGADPNIRLQLGTVSSEQDPVVVSLFEYSLRKLVEIKEHEQTMKFFVISELLLLHGCNIEQIDRLHEELNLPKEAWKYWEEKKARLEGK</sequence>